<dbReference type="AlphaFoldDB" id="A0A8J5T605"/>
<evidence type="ECO:0000313" key="3">
    <source>
        <dbReference type="Proteomes" id="UP000729402"/>
    </source>
</evidence>
<keyword evidence="3" id="KW-1185">Reference proteome</keyword>
<reference evidence="2" key="1">
    <citation type="journal article" date="2021" name="bioRxiv">
        <title>Whole Genome Assembly and Annotation of Northern Wild Rice, Zizania palustris L., Supports a Whole Genome Duplication in the Zizania Genus.</title>
        <authorList>
            <person name="Haas M."/>
            <person name="Kono T."/>
            <person name="Macchietto M."/>
            <person name="Millas R."/>
            <person name="McGilp L."/>
            <person name="Shao M."/>
            <person name="Duquette J."/>
            <person name="Hirsch C.N."/>
            <person name="Kimball J."/>
        </authorList>
    </citation>
    <scope>NUCLEOTIDE SEQUENCE</scope>
    <source>
        <tissue evidence="2">Fresh leaf tissue</tissue>
    </source>
</reference>
<protein>
    <submittedName>
        <fullName evidence="2">Uncharacterized protein</fullName>
    </submittedName>
</protein>
<organism evidence="2 3">
    <name type="scientific">Zizania palustris</name>
    <name type="common">Northern wild rice</name>
    <dbReference type="NCBI Taxonomy" id="103762"/>
    <lineage>
        <taxon>Eukaryota</taxon>
        <taxon>Viridiplantae</taxon>
        <taxon>Streptophyta</taxon>
        <taxon>Embryophyta</taxon>
        <taxon>Tracheophyta</taxon>
        <taxon>Spermatophyta</taxon>
        <taxon>Magnoliopsida</taxon>
        <taxon>Liliopsida</taxon>
        <taxon>Poales</taxon>
        <taxon>Poaceae</taxon>
        <taxon>BOP clade</taxon>
        <taxon>Oryzoideae</taxon>
        <taxon>Oryzeae</taxon>
        <taxon>Zizaniinae</taxon>
        <taxon>Zizania</taxon>
    </lineage>
</organism>
<comment type="caution">
    <text evidence="2">The sequence shown here is derived from an EMBL/GenBank/DDBJ whole genome shotgun (WGS) entry which is preliminary data.</text>
</comment>
<gene>
    <name evidence="2" type="ORF">GUJ93_ZPchr0007g4340</name>
</gene>
<feature type="region of interest" description="Disordered" evidence="1">
    <location>
        <begin position="44"/>
        <end position="72"/>
    </location>
</feature>
<sequence>MASRPHWTIDCFTASPAYLLYHATHNLASTMPSPYRRLLPRRPRALVGPRHPQHRFTRGHSPYSAPRKEDEE</sequence>
<evidence type="ECO:0000313" key="2">
    <source>
        <dbReference type="EMBL" id="KAG8079177.1"/>
    </source>
</evidence>
<dbReference type="Proteomes" id="UP000729402">
    <property type="component" value="Unassembled WGS sequence"/>
</dbReference>
<name>A0A8J5T605_ZIZPA</name>
<reference evidence="2" key="2">
    <citation type="submission" date="2021-02" db="EMBL/GenBank/DDBJ databases">
        <authorList>
            <person name="Kimball J.A."/>
            <person name="Haas M.W."/>
            <person name="Macchietto M."/>
            <person name="Kono T."/>
            <person name="Duquette J."/>
            <person name="Shao M."/>
        </authorList>
    </citation>
    <scope>NUCLEOTIDE SEQUENCE</scope>
    <source>
        <tissue evidence="2">Fresh leaf tissue</tissue>
    </source>
</reference>
<proteinExistence type="predicted"/>
<accession>A0A8J5T605</accession>
<evidence type="ECO:0000256" key="1">
    <source>
        <dbReference type="SAM" id="MobiDB-lite"/>
    </source>
</evidence>
<dbReference type="EMBL" id="JAAALK010000282">
    <property type="protein sequence ID" value="KAG8079177.1"/>
    <property type="molecule type" value="Genomic_DNA"/>
</dbReference>